<dbReference type="Pfam" id="PF00503">
    <property type="entry name" value="G-alpha"/>
    <property type="match status" value="1"/>
</dbReference>
<organism evidence="6 7">
    <name type="scientific">Anaeramoeba flamelloides</name>
    <dbReference type="NCBI Taxonomy" id="1746091"/>
    <lineage>
        <taxon>Eukaryota</taxon>
        <taxon>Metamonada</taxon>
        <taxon>Anaeramoebidae</taxon>
        <taxon>Anaeramoeba</taxon>
    </lineage>
</organism>
<name>A0ABQ8YU58_9EUKA</name>
<keyword evidence="4" id="KW-0807">Transducer</keyword>
<proteinExistence type="predicted"/>
<keyword evidence="1" id="KW-0479">Metal-binding</keyword>
<feature type="region of interest" description="Disordered" evidence="5">
    <location>
        <begin position="1"/>
        <end position="34"/>
    </location>
</feature>
<gene>
    <name evidence="6" type="ORF">M0813_17840</name>
</gene>
<keyword evidence="7" id="KW-1185">Reference proteome</keyword>
<dbReference type="PANTHER" id="PTHR10218">
    <property type="entry name" value="GTP-BINDING PROTEIN ALPHA SUBUNIT"/>
    <property type="match status" value="1"/>
</dbReference>
<evidence type="ECO:0000256" key="5">
    <source>
        <dbReference type="SAM" id="MobiDB-lite"/>
    </source>
</evidence>
<dbReference type="InterPro" id="IPR027417">
    <property type="entry name" value="P-loop_NTPase"/>
</dbReference>
<dbReference type="PANTHER" id="PTHR10218:SF302">
    <property type="entry name" value="GUANINE NUCLEOTIDE-BINDING PROTEIN ALPHA-5 SUBUNIT"/>
    <property type="match status" value="1"/>
</dbReference>
<evidence type="ECO:0000313" key="7">
    <source>
        <dbReference type="Proteomes" id="UP001150062"/>
    </source>
</evidence>
<dbReference type="PRINTS" id="PR00318">
    <property type="entry name" value="GPROTEINA"/>
</dbReference>
<comment type="caution">
    <text evidence="6">The sequence shown here is derived from an EMBL/GenBank/DDBJ whole genome shotgun (WGS) entry which is preliminary data.</text>
</comment>
<keyword evidence="3" id="KW-0342">GTP-binding</keyword>
<dbReference type="Gene3D" id="1.10.400.10">
    <property type="entry name" value="GI Alpha 1, domain 2-like"/>
    <property type="match status" value="1"/>
</dbReference>
<evidence type="ECO:0000313" key="6">
    <source>
        <dbReference type="EMBL" id="KAJ6248178.1"/>
    </source>
</evidence>
<dbReference type="InterPro" id="IPR011025">
    <property type="entry name" value="GproteinA_insert"/>
</dbReference>
<protein>
    <submittedName>
        <fullName evidence="6">Guanine nucleotide-binding protein alpha-4 subunit-related</fullName>
    </submittedName>
</protein>
<dbReference type="EMBL" id="JAOAOG010000116">
    <property type="protein sequence ID" value="KAJ6248178.1"/>
    <property type="molecule type" value="Genomic_DNA"/>
</dbReference>
<evidence type="ECO:0000256" key="2">
    <source>
        <dbReference type="ARBA" id="ARBA00022741"/>
    </source>
</evidence>
<accession>A0ABQ8YU58</accession>
<reference evidence="6" key="1">
    <citation type="submission" date="2022-08" db="EMBL/GenBank/DDBJ databases">
        <title>Novel sulfate-reducing endosymbionts in the free-living metamonad Anaeramoeba.</title>
        <authorList>
            <person name="Jerlstrom-Hultqvist J."/>
            <person name="Cepicka I."/>
            <person name="Gallot-Lavallee L."/>
            <person name="Salas-Leiva D."/>
            <person name="Curtis B.A."/>
            <person name="Zahonova K."/>
            <person name="Pipaliya S."/>
            <person name="Dacks J."/>
            <person name="Roger A.J."/>
        </authorList>
    </citation>
    <scope>NUCLEOTIDE SEQUENCE</scope>
    <source>
        <strain evidence="6">Schooner1</strain>
    </source>
</reference>
<keyword evidence="2" id="KW-0547">Nucleotide-binding</keyword>
<dbReference type="InterPro" id="IPR001019">
    <property type="entry name" value="Gprotein_alpha_su"/>
</dbReference>
<dbReference type="SUPFAM" id="SSF47895">
    <property type="entry name" value="Transducin (alpha subunit), insertion domain"/>
    <property type="match status" value="1"/>
</dbReference>
<sequence length="359" mass="41705">MGNCCPDSKNKNGQYPPLLDKDNSKKPKKKKKKREKKIIDIQILLLGAGESGKSTFLKQMRLIENGGYEEETLKQYILCIRKMCLSQIKVLIKNSEILGIPLENEDVANEVSVFKKRQPWTEPFGKKLSLLWKDIGIQKTYQYKNKKFHLFDSVSYFFDSIKRISQTEYIPNEEDVLRCRVTTIGLEEASIHFEKYKLTLIDVGGQRSERKKWSHTFEGTNSVIFFVSLIGYNQVLLENKQINRMKESLNLFSEICKSPWFAETSIILFLNKQDLFTEEIKHTSIKTAFPEFKGGKDYDKSIEFIQSKFVEVSKSMNKSKIQEIFPYVTCAIDTEMIKYITKVALDTLFQKDLKTIGLI</sequence>
<dbReference type="SMART" id="SM00275">
    <property type="entry name" value="G_alpha"/>
    <property type="match status" value="1"/>
</dbReference>
<dbReference type="Proteomes" id="UP001150062">
    <property type="component" value="Unassembled WGS sequence"/>
</dbReference>
<dbReference type="PROSITE" id="PS51882">
    <property type="entry name" value="G_ALPHA"/>
    <property type="match status" value="1"/>
</dbReference>
<dbReference type="CDD" id="cd00066">
    <property type="entry name" value="G-alpha"/>
    <property type="match status" value="1"/>
</dbReference>
<evidence type="ECO:0000256" key="1">
    <source>
        <dbReference type="ARBA" id="ARBA00022723"/>
    </source>
</evidence>
<dbReference type="Gene3D" id="3.40.50.300">
    <property type="entry name" value="P-loop containing nucleotide triphosphate hydrolases"/>
    <property type="match status" value="1"/>
</dbReference>
<dbReference type="SUPFAM" id="SSF52540">
    <property type="entry name" value="P-loop containing nucleoside triphosphate hydrolases"/>
    <property type="match status" value="1"/>
</dbReference>
<evidence type="ECO:0000256" key="4">
    <source>
        <dbReference type="ARBA" id="ARBA00023224"/>
    </source>
</evidence>
<evidence type="ECO:0000256" key="3">
    <source>
        <dbReference type="ARBA" id="ARBA00023134"/>
    </source>
</evidence>